<dbReference type="GO" id="GO:0043190">
    <property type="term" value="C:ATP-binding cassette (ABC) transporter complex"/>
    <property type="evidence" value="ECO:0007669"/>
    <property type="project" value="InterPro"/>
</dbReference>
<dbReference type="GO" id="GO:1904680">
    <property type="term" value="F:peptide transmembrane transporter activity"/>
    <property type="evidence" value="ECO:0007669"/>
    <property type="project" value="TreeGrafter"/>
</dbReference>
<dbReference type="InterPro" id="IPR030678">
    <property type="entry name" value="Peptide/Ni-bd"/>
</dbReference>
<accession>A0A4R2NNU0</accession>
<dbReference type="PIRSF" id="PIRSF002741">
    <property type="entry name" value="MppA"/>
    <property type="match status" value="1"/>
</dbReference>
<sequence length="540" mass="62486">MIKQKFFVISFLLIIILFSGCSNSVQKEQKKEQTLNLVATDDIGTMDSTGVISETVGTAMNNVFEGLYRIGPNNEPVPGMAKKYDKSKDGKTYTFYLRKNAKWSNGKPVTAQDFIYAWKKALNPETLSPHAYLMDSIENAKKIGNKKSEFYGKVNTLGAKAIDNHTLQVKLEHPTPYFLTLTTLPVYYPQLKTFVEKEGKQYGLEVKNLIFNGPFILDSWNHGASWTYKKNPTYWDAKNVKLDKINVKIVKEVSSIVNLYETNKIDIADLSAEFVTKYRNHDDFETIQKPEMYFIRMNQENRYLKNRNIRKAIDMAWDKKGVENLLKNGSKAAYYLVPENFAFGPNDEDFRNKYKGYNKGGIKKAHEFWEKGLKELGVKKVDLEFLSYDKDQSKEISSYIKNQLEKNLPNLTINIKQMPNKQKLKLEGQQNYDLDFSGWRPEYRDPMPFLNIFVSNGPFNWSDYSNPKYDQLIQKAINESDLKTRFNDLRKAEHILIQEDAVISPMYQAGQARLMKPYVKGYLMIPTTGVSSYKWTVIKN</sequence>
<dbReference type="InterPro" id="IPR039424">
    <property type="entry name" value="SBP_5"/>
</dbReference>
<dbReference type="CDD" id="cd08504">
    <property type="entry name" value="PBP2_OppA"/>
    <property type="match status" value="1"/>
</dbReference>
<protein>
    <submittedName>
        <fullName evidence="7">Oligopeptide transport system substrate-binding protein</fullName>
    </submittedName>
</protein>
<dbReference type="Proteomes" id="UP000295416">
    <property type="component" value="Unassembled WGS sequence"/>
</dbReference>
<dbReference type="AlphaFoldDB" id="A0A4R2NNU0"/>
<keyword evidence="5" id="KW-0571">Peptide transport</keyword>
<evidence type="ECO:0000256" key="3">
    <source>
        <dbReference type="ARBA" id="ARBA00022448"/>
    </source>
</evidence>
<keyword evidence="4" id="KW-0732">Signal</keyword>
<name>A0A4R2NNU0_9BACL</name>
<dbReference type="Gene3D" id="3.90.76.10">
    <property type="entry name" value="Dipeptide-binding Protein, Domain 1"/>
    <property type="match status" value="1"/>
</dbReference>
<dbReference type="InterPro" id="IPR023765">
    <property type="entry name" value="SBP_5_CS"/>
</dbReference>
<evidence type="ECO:0000256" key="5">
    <source>
        <dbReference type="ARBA" id="ARBA00022856"/>
    </source>
</evidence>
<dbReference type="PROSITE" id="PS51257">
    <property type="entry name" value="PROKAR_LIPOPROTEIN"/>
    <property type="match status" value="1"/>
</dbReference>
<keyword evidence="5" id="KW-0653">Protein transport</keyword>
<dbReference type="PANTHER" id="PTHR30290:SF10">
    <property type="entry name" value="PERIPLASMIC OLIGOPEPTIDE-BINDING PROTEIN-RELATED"/>
    <property type="match status" value="1"/>
</dbReference>
<dbReference type="FunFam" id="3.10.105.10:FF:000001">
    <property type="entry name" value="Oligopeptide ABC transporter, oligopeptide-binding protein"/>
    <property type="match status" value="1"/>
</dbReference>
<reference evidence="7 8" key="1">
    <citation type="submission" date="2019-03" db="EMBL/GenBank/DDBJ databases">
        <title>Genomic Encyclopedia of Type Strains, Phase IV (KMG-IV): sequencing the most valuable type-strain genomes for metagenomic binning, comparative biology and taxonomic classification.</title>
        <authorList>
            <person name="Goeker M."/>
        </authorList>
    </citation>
    <scope>NUCLEOTIDE SEQUENCE [LARGE SCALE GENOMIC DNA]</scope>
    <source>
        <strain evidence="7 8">DSM 19377</strain>
    </source>
</reference>
<comment type="caution">
    <text evidence="7">The sequence shown here is derived from an EMBL/GenBank/DDBJ whole genome shotgun (WGS) entry which is preliminary data.</text>
</comment>
<keyword evidence="3" id="KW-0813">Transport</keyword>
<evidence type="ECO:0000256" key="2">
    <source>
        <dbReference type="ARBA" id="ARBA00005695"/>
    </source>
</evidence>
<dbReference type="FunFam" id="3.90.76.10:FF:000001">
    <property type="entry name" value="Oligopeptide ABC transporter substrate-binding protein"/>
    <property type="match status" value="1"/>
</dbReference>
<organism evidence="7 8">
    <name type="scientific">Scopulibacillus darangshiensis</name>
    <dbReference type="NCBI Taxonomy" id="442528"/>
    <lineage>
        <taxon>Bacteria</taxon>
        <taxon>Bacillati</taxon>
        <taxon>Bacillota</taxon>
        <taxon>Bacilli</taxon>
        <taxon>Bacillales</taxon>
        <taxon>Sporolactobacillaceae</taxon>
        <taxon>Scopulibacillus</taxon>
    </lineage>
</organism>
<dbReference type="RefSeq" id="WP_165886988.1">
    <property type="nucleotide sequence ID" value="NZ_SLXK01000031.1"/>
</dbReference>
<dbReference type="GO" id="GO:0015833">
    <property type="term" value="P:peptide transport"/>
    <property type="evidence" value="ECO:0007669"/>
    <property type="project" value="UniProtKB-KW"/>
</dbReference>
<dbReference type="Gene3D" id="3.10.105.10">
    <property type="entry name" value="Dipeptide-binding Protein, Domain 3"/>
    <property type="match status" value="1"/>
</dbReference>
<dbReference type="PANTHER" id="PTHR30290">
    <property type="entry name" value="PERIPLASMIC BINDING COMPONENT OF ABC TRANSPORTER"/>
    <property type="match status" value="1"/>
</dbReference>
<dbReference type="InterPro" id="IPR000914">
    <property type="entry name" value="SBP_5_dom"/>
</dbReference>
<dbReference type="EMBL" id="SLXK01000031">
    <property type="protein sequence ID" value="TCP23443.1"/>
    <property type="molecule type" value="Genomic_DNA"/>
</dbReference>
<dbReference type="GO" id="GO:0030288">
    <property type="term" value="C:outer membrane-bounded periplasmic space"/>
    <property type="evidence" value="ECO:0007669"/>
    <property type="project" value="UniProtKB-ARBA"/>
</dbReference>
<evidence type="ECO:0000259" key="6">
    <source>
        <dbReference type="Pfam" id="PF00496"/>
    </source>
</evidence>
<dbReference type="Pfam" id="PF00496">
    <property type="entry name" value="SBP_bac_5"/>
    <property type="match status" value="1"/>
</dbReference>
<comment type="similarity">
    <text evidence="2">Belongs to the bacterial solute-binding protein 5 family.</text>
</comment>
<evidence type="ECO:0000256" key="1">
    <source>
        <dbReference type="ARBA" id="ARBA00004193"/>
    </source>
</evidence>
<dbReference type="SUPFAM" id="SSF53850">
    <property type="entry name" value="Periplasmic binding protein-like II"/>
    <property type="match status" value="1"/>
</dbReference>
<gene>
    <name evidence="7" type="ORF">EV207_1314</name>
</gene>
<comment type="subcellular location">
    <subcellularLocation>
        <location evidence="1">Cell membrane</location>
        <topology evidence="1">Lipid-anchor</topology>
    </subcellularLocation>
</comment>
<dbReference type="Gene3D" id="3.40.190.10">
    <property type="entry name" value="Periplasmic binding protein-like II"/>
    <property type="match status" value="1"/>
</dbReference>
<feature type="domain" description="Solute-binding protein family 5" evidence="6">
    <location>
        <begin position="75"/>
        <end position="459"/>
    </location>
</feature>
<evidence type="ECO:0000256" key="4">
    <source>
        <dbReference type="ARBA" id="ARBA00022729"/>
    </source>
</evidence>
<evidence type="ECO:0000313" key="7">
    <source>
        <dbReference type="EMBL" id="TCP23443.1"/>
    </source>
</evidence>
<evidence type="ECO:0000313" key="8">
    <source>
        <dbReference type="Proteomes" id="UP000295416"/>
    </source>
</evidence>
<proteinExistence type="inferred from homology"/>
<dbReference type="PROSITE" id="PS01040">
    <property type="entry name" value="SBP_BACTERIAL_5"/>
    <property type="match status" value="1"/>
</dbReference>
<keyword evidence="8" id="KW-1185">Reference proteome</keyword>